<gene>
    <name evidence="1" type="ORF">BZK31_22835</name>
</gene>
<protein>
    <submittedName>
        <fullName evidence="1">Uncharacterized protein</fullName>
    </submittedName>
</protein>
<name>A0A1X0N0R6_9PSED</name>
<dbReference type="Proteomes" id="UP000192815">
    <property type="component" value="Unassembled WGS sequence"/>
</dbReference>
<evidence type="ECO:0000313" key="1">
    <source>
        <dbReference type="EMBL" id="ORC56592.1"/>
    </source>
</evidence>
<evidence type="ECO:0000313" key="2">
    <source>
        <dbReference type="Proteomes" id="UP000192815"/>
    </source>
</evidence>
<sequence length="89" mass="10506">MGPRQQYHYLEALRTLNNESQLIIRPQSQDHLRVKERNLDAYMAERAESRVGFYRLEPEKNALPAKIPDASLWAYNPSMRHSWLAQCVH</sequence>
<dbReference type="EMBL" id="MUIO01000097">
    <property type="protein sequence ID" value="ORC56592.1"/>
    <property type="molecule type" value="Genomic_DNA"/>
</dbReference>
<reference evidence="2" key="1">
    <citation type="submission" date="2017-02" db="EMBL/GenBank/DDBJ databases">
        <title>Pseudomonas floridae sp. nov., a novel pathogenic bacterial species isolated from tomato.</title>
        <authorList>
            <person name="Timilsina S."/>
            <person name="Vallad G.E."/>
            <person name="Jones J.B."/>
        </authorList>
    </citation>
    <scope>NUCLEOTIDE SEQUENCE [LARGE SCALE GENOMIC DNA]</scope>
    <source>
        <strain evidence="2">GEV388</strain>
    </source>
</reference>
<keyword evidence="2" id="KW-1185">Reference proteome</keyword>
<comment type="caution">
    <text evidence="1">The sequence shown here is derived from an EMBL/GenBank/DDBJ whole genome shotgun (WGS) entry which is preliminary data.</text>
</comment>
<accession>A0A1X0N0R6</accession>
<organism evidence="1 2">
    <name type="scientific">Pseudomonas floridensis</name>
    <dbReference type="NCBI Taxonomy" id="1958950"/>
    <lineage>
        <taxon>Bacteria</taxon>
        <taxon>Pseudomonadati</taxon>
        <taxon>Pseudomonadota</taxon>
        <taxon>Gammaproteobacteria</taxon>
        <taxon>Pseudomonadales</taxon>
        <taxon>Pseudomonadaceae</taxon>
        <taxon>Pseudomonas</taxon>
    </lineage>
</organism>
<proteinExistence type="predicted"/>
<dbReference type="AlphaFoldDB" id="A0A1X0N0R6"/>